<dbReference type="Proteomes" id="UP000038045">
    <property type="component" value="Unplaced"/>
</dbReference>
<keyword evidence="1" id="KW-0732">Signal</keyword>
<dbReference type="WBParaSite" id="PTRK_0001071700.1">
    <property type="protein sequence ID" value="PTRK_0001071700.1"/>
    <property type="gene ID" value="PTRK_0001071700"/>
</dbReference>
<accession>A0A0N4ZQB7</accession>
<name>A0A0N4ZQB7_PARTI</name>
<evidence type="ECO:0000313" key="3">
    <source>
        <dbReference type="WBParaSite" id="PTRK_0001071700.1"/>
    </source>
</evidence>
<feature type="chain" id="PRO_5005892184" evidence="1">
    <location>
        <begin position="23"/>
        <end position="223"/>
    </location>
</feature>
<reference evidence="3" key="1">
    <citation type="submission" date="2017-02" db="UniProtKB">
        <authorList>
            <consortium name="WormBaseParasite"/>
        </authorList>
    </citation>
    <scope>IDENTIFICATION</scope>
</reference>
<keyword evidence="2" id="KW-1185">Reference proteome</keyword>
<dbReference type="AlphaFoldDB" id="A0A0N4ZQB7"/>
<proteinExistence type="predicted"/>
<feature type="signal peptide" evidence="1">
    <location>
        <begin position="1"/>
        <end position="22"/>
    </location>
</feature>
<sequence length="223" mass="24756">MKQKYILIFLNIAILYTDLLKGEEEPPNILLALENNSEFLKKATKNTIEGLENIIHNVTLTPEEQTEAAKKLLSSDNGGLFDKVNKTFTESIIKKLTLIRSDFESKYPGVYGNLTDANTKLVAETLASVIRNTSLSLSEIETKIKTIFENIEPQISDQLKTLIPQNLNLDIHFKSKSIGSKIAESLKSIGAKIKNFFSGKNKNEENGISTNYDSVNVTSVSDG</sequence>
<organism evidence="2 3">
    <name type="scientific">Parastrongyloides trichosuri</name>
    <name type="common">Possum-specific nematode worm</name>
    <dbReference type="NCBI Taxonomy" id="131310"/>
    <lineage>
        <taxon>Eukaryota</taxon>
        <taxon>Metazoa</taxon>
        <taxon>Ecdysozoa</taxon>
        <taxon>Nematoda</taxon>
        <taxon>Chromadorea</taxon>
        <taxon>Rhabditida</taxon>
        <taxon>Tylenchina</taxon>
        <taxon>Panagrolaimomorpha</taxon>
        <taxon>Strongyloidoidea</taxon>
        <taxon>Strongyloididae</taxon>
        <taxon>Parastrongyloides</taxon>
    </lineage>
</organism>
<evidence type="ECO:0000313" key="2">
    <source>
        <dbReference type="Proteomes" id="UP000038045"/>
    </source>
</evidence>
<protein>
    <submittedName>
        <fullName evidence="3">Fatty-acid and retinol-binding protein 1</fullName>
    </submittedName>
</protein>
<evidence type="ECO:0000256" key="1">
    <source>
        <dbReference type="SAM" id="SignalP"/>
    </source>
</evidence>